<evidence type="ECO:0000256" key="1">
    <source>
        <dbReference type="SAM" id="MobiDB-lite"/>
    </source>
</evidence>
<organism evidence="3 4">
    <name type="scientific">Daedalea quercina L-15889</name>
    <dbReference type="NCBI Taxonomy" id="1314783"/>
    <lineage>
        <taxon>Eukaryota</taxon>
        <taxon>Fungi</taxon>
        <taxon>Dikarya</taxon>
        <taxon>Basidiomycota</taxon>
        <taxon>Agaricomycotina</taxon>
        <taxon>Agaricomycetes</taxon>
        <taxon>Polyporales</taxon>
        <taxon>Fomitopsis</taxon>
    </lineage>
</organism>
<accession>A0A165QXB6</accession>
<sequence>MSDTPLPVGSITGDPSVLHSSNAPPLILVFLASGLLVGAVLSILVLRHMYPNRFAGRTTPLRQRKMRQPIGERPTLWDVYGCNEGIADTRWRSMQPLAAAFLADPEDSAVEQTPPSSSPLTHRPHPWPWVDWLLQTFRRDRQQSAHDDPEQTSAGKEEPPSLGRLQIAVIIAMPSRQSSARGSWACPEKQGETSTCDLEEERDLCIGLVELLDVPQCFGQVVEAGRR</sequence>
<keyword evidence="2" id="KW-1133">Transmembrane helix</keyword>
<proteinExistence type="predicted"/>
<feature type="transmembrane region" description="Helical" evidence="2">
    <location>
        <begin position="26"/>
        <end position="46"/>
    </location>
</feature>
<protein>
    <submittedName>
        <fullName evidence="3">Uncharacterized protein</fullName>
    </submittedName>
</protein>
<feature type="region of interest" description="Disordered" evidence="1">
    <location>
        <begin position="141"/>
        <end position="161"/>
    </location>
</feature>
<keyword evidence="2" id="KW-0472">Membrane</keyword>
<evidence type="ECO:0000313" key="3">
    <source>
        <dbReference type="EMBL" id="KZT70046.1"/>
    </source>
</evidence>
<evidence type="ECO:0000313" key="4">
    <source>
        <dbReference type="Proteomes" id="UP000076727"/>
    </source>
</evidence>
<keyword evidence="2" id="KW-0812">Transmembrane</keyword>
<keyword evidence="4" id="KW-1185">Reference proteome</keyword>
<reference evidence="3 4" key="1">
    <citation type="journal article" date="2016" name="Mol. Biol. Evol.">
        <title>Comparative Genomics of Early-Diverging Mushroom-Forming Fungi Provides Insights into the Origins of Lignocellulose Decay Capabilities.</title>
        <authorList>
            <person name="Nagy L.G."/>
            <person name="Riley R."/>
            <person name="Tritt A."/>
            <person name="Adam C."/>
            <person name="Daum C."/>
            <person name="Floudas D."/>
            <person name="Sun H."/>
            <person name="Yadav J.S."/>
            <person name="Pangilinan J."/>
            <person name="Larsson K.H."/>
            <person name="Matsuura K."/>
            <person name="Barry K."/>
            <person name="Labutti K."/>
            <person name="Kuo R."/>
            <person name="Ohm R.A."/>
            <person name="Bhattacharya S.S."/>
            <person name="Shirouzu T."/>
            <person name="Yoshinaga Y."/>
            <person name="Martin F.M."/>
            <person name="Grigoriev I.V."/>
            <person name="Hibbett D.S."/>
        </authorList>
    </citation>
    <scope>NUCLEOTIDE SEQUENCE [LARGE SCALE GENOMIC DNA]</scope>
    <source>
        <strain evidence="3 4">L-15889</strain>
    </source>
</reference>
<dbReference type="EMBL" id="KV429054">
    <property type="protein sequence ID" value="KZT70046.1"/>
    <property type="molecule type" value="Genomic_DNA"/>
</dbReference>
<gene>
    <name evidence="3" type="ORF">DAEQUDRAFT_726044</name>
</gene>
<dbReference type="OrthoDB" id="2972750at2759"/>
<name>A0A165QXB6_9APHY</name>
<evidence type="ECO:0000256" key="2">
    <source>
        <dbReference type="SAM" id="Phobius"/>
    </source>
</evidence>
<dbReference type="Proteomes" id="UP000076727">
    <property type="component" value="Unassembled WGS sequence"/>
</dbReference>
<dbReference type="AlphaFoldDB" id="A0A165QXB6"/>
<feature type="compositionally biased region" description="Basic and acidic residues" evidence="1">
    <location>
        <begin position="141"/>
        <end position="159"/>
    </location>
</feature>